<feature type="domain" description="Polysaccharide lyase 8 N-terminal alpha-helical" evidence="6">
    <location>
        <begin position="101"/>
        <end position="239"/>
    </location>
</feature>
<gene>
    <name evidence="7" type="ORF">DFP72DRAFT_627887</name>
</gene>
<dbReference type="Pfam" id="PF02278">
    <property type="entry name" value="Lyase_8"/>
    <property type="match status" value="1"/>
</dbReference>
<dbReference type="Gene3D" id="2.70.98.10">
    <property type="match status" value="1"/>
</dbReference>
<dbReference type="Gene3D" id="1.50.10.100">
    <property type="entry name" value="Chondroitin AC/alginate lyase"/>
    <property type="match status" value="1"/>
</dbReference>
<reference evidence="7 8" key="1">
    <citation type="submission" date="2020-07" db="EMBL/GenBank/DDBJ databases">
        <title>Comparative genomics of pyrophilous fungi reveals a link between fire events and developmental genes.</title>
        <authorList>
            <consortium name="DOE Joint Genome Institute"/>
            <person name="Steindorff A.S."/>
            <person name="Carver A."/>
            <person name="Calhoun S."/>
            <person name="Stillman K."/>
            <person name="Liu H."/>
            <person name="Lipzen A."/>
            <person name="Pangilinan J."/>
            <person name="Labutti K."/>
            <person name="Bruns T.D."/>
            <person name="Grigoriev I.V."/>
        </authorList>
    </citation>
    <scope>NUCLEOTIDE SEQUENCE [LARGE SCALE GENOMIC DNA]</scope>
    <source>
        <strain evidence="7 8">CBS 144469</strain>
    </source>
</reference>
<dbReference type="InterPro" id="IPR038970">
    <property type="entry name" value="Lyase_8"/>
</dbReference>
<evidence type="ECO:0000256" key="2">
    <source>
        <dbReference type="ARBA" id="ARBA00022729"/>
    </source>
</evidence>
<dbReference type="Pfam" id="PF02884">
    <property type="entry name" value="Lyase_8_C"/>
    <property type="match status" value="1"/>
</dbReference>
<dbReference type="InterPro" id="IPR003159">
    <property type="entry name" value="Lyase_8_central_dom"/>
</dbReference>
<sequence>MTDLGSNGKWPDSQIDYTTGCDARRANWPAQWHWQRILVMAGAWRGGFLNAPQWTNNAQLRNATGRAMAYWFGRDMNTIACLDNGGTVSCPCENPLDTLWNTNWYSNIILIPGLVAQSCMLLNATLTPSEATYCGRITTRSYGTFDRNLNGVGYLTGANTLDVAKISVDAALLTNNASMLADAYRRVHDELTIKNDVKADGIRADGSFGQHKGVLYNGNYGKDYSNAALELEVASAGTQYAAGPVPRSAFEVLILGHQWMIYANSLTQVLHFDFSAIGRMITFPVFDDQASASIQMNLTTVLELGNLWSSLPLITFASQLLPGSITANAGGLIGNKMFYANDYMVHRGANYVLTLKMYSKRTQNSECINSQNPKGFHLSDGAMYTYLEGDEYEDIFAAWDWDLIPGTTVDYKRTPLVCDRTGFTGIETFVGGASDGLAGIAAMLYTNPSTKVLQWQKAWFFLEDGVHHVIANVLSSDGTAPVYSVLDQKRQSGPTILAGTEVPLKANETLSTFSNPSTIWHDNVGYSFPANTSAPLNVRRGERVGDWSTIGTSTQPPVTVDLWAAWLQHAPASVNAPVEYSMYPGVSYQDFVLKRSTSPVTTIESSANVSAIYNRAGNRVMLVLWKAGSKMSAFQSAPAMARLTISSNNPVALMLSLDDGRVTASDPSQGLNSATVKFEYGSDGQLPTFWVGGRSKTLNLTFPRGGTAGSSVLTRL</sequence>
<name>A0A8H6IA06_9AGAR</name>
<protein>
    <submittedName>
        <fullName evidence="7">Chondroitin AC lyase</fullName>
    </submittedName>
</protein>
<dbReference type="PANTHER" id="PTHR38481:SF1">
    <property type="entry name" value="HYALURONATE LYASE"/>
    <property type="match status" value="1"/>
</dbReference>
<dbReference type="OrthoDB" id="5980780at2759"/>
<dbReference type="AlphaFoldDB" id="A0A8H6IA06"/>
<organism evidence="7 8">
    <name type="scientific">Ephemerocybe angulata</name>
    <dbReference type="NCBI Taxonomy" id="980116"/>
    <lineage>
        <taxon>Eukaryota</taxon>
        <taxon>Fungi</taxon>
        <taxon>Dikarya</taxon>
        <taxon>Basidiomycota</taxon>
        <taxon>Agaricomycotina</taxon>
        <taxon>Agaricomycetes</taxon>
        <taxon>Agaricomycetidae</taxon>
        <taxon>Agaricales</taxon>
        <taxon>Agaricineae</taxon>
        <taxon>Psathyrellaceae</taxon>
        <taxon>Ephemerocybe</taxon>
    </lineage>
</organism>
<keyword evidence="3 7" id="KW-0456">Lyase</keyword>
<dbReference type="GO" id="GO:0016837">
    <property type="term" value="F:carbon-oxygen lyase activity, acting on polysaccharides"/>
    <property type="evidence" value="ECO:0007669"/>
    <property type="project" value="UniProtKB-ARBA"/>
</dbReference>
<evidence type="ECO:0000256" key="3">
    <source>
        <dbReference type="ARBA" id="ARBA00023239"/>
    </source>
</evidence>
<dbReference type="PANTHER" id="PTHR38481">
    <property type="entry name" value="HYALURONATE LYASE"/>
    <property type="match status" value="1"/>
</dbReference>
<comment type="caution">
    <text evidence="7">The sequence shown here is derived from an EMBL/GenBank/DDBJ whole genome shotgun (WGS) entry which is preliminary data.</text>
</comment>
<dbReference type="SUPFAM" id="SSF74650">
    <property type="entry name" value="Galactose mutarotase-like"/>
    <property type="match status" value="1"/>
</dbReference>
<dbReference type="Proteomes" id="UP000521943">
    <property type="component" value="Unassembled WGS sequence"/>
</dbReference>
<keyword evidence="8" id="KW-1185">Reference proteome</keyword>
<dbReference type="EMBL" id="JACGCI010000009">
    <property type="protein sequence ID" value="KAF6761666.1"/>
    <property type="molecule type" value="Genomic_DNA"/>
</dbReference>
<dbReference type="InterPro" id="IPR008929">
    <property type="entry name" value="Chondroitin_lyas"/>
</dbReference>
<feature type="domain" description="Polysaccharide lyase family 8 C-terminal" evidence="5">
    <location>
        <begin position="604"/>
        <end position="673"/>
    </location>
</feature>
<dbReference type="GO" id="GO:0005975">
    <property type="term" value="P:carbohydrate metabolic process"/>
    <property type="evidence" value="ECO:0007669"/>
    <property type="project" value="InterPro"/>
</dbReference>
<evidence type="ECO:0000256" key="1">
    <source>
        <dbReference type="ARBA" id="ARBA00006699"/>
    </source>
</evidence>
<evidence type="ECO:0000259" key="4">
    <source>
        <dbReference type="Pfam" id="PF02278"/>
    </source>
</evidence>
<dbReference type="GO" id="GO:0030246">
    <property type="term" value="F:carbohydrate binding"/>
    <property type="evidence" value="ECO:0007669"/>
    <property type="project" value="InterPro"/>
</dbReference>
<dbReference type="InterPro" id="IPR011013">
    <property type="entry name" value="Gal_mutarotase_sf_dom"/>
</dbReference>
<feature type="domain" description="Polysaccharide lyase family 8 central" evidence="4">
    <location>
        <begin position="335"/>
        <end position="587"/>
    </location>
</feature>
<evidence type="ECO:0000313" key="7">
    <source>
        <dbReference type="EMBL" id="KAF6761666.1"/>
    </source>
</evidence>
<evidence type="ECO:0000259" key="5">
    <source>
        <dbReference type="Pfam" id="PF02884"/>
    </source>
</evidence>
<dbReference type="SUPFAM" id="SSF48230">
    <property type="entry name" value="Chondroitin AC/alginate lyase"/>
    <property type="match status" value="1"/>
</dbReference>
<accession>A0A8H6IA06</accession>
<dbReference type="InterPro" id="IPR014718">
    <property type="entry name" value="GH-type_carb-bd"/>
</dbReference>
<dbReference type="Gene3D" id="2.60.220.10">
    <property type="entry name" value="Polysaccharide lyase family 8-like, C-terminal"/>
    <property type="match status" value="1"/>
</dbReference>
<dbReference type="SUPFAM" id="SSF49863">
    <property type="entry name" value="Hyaluronate lyase-like, C-terminal domain"/>
    <property type="match status" value="1"/>
</dbReference>
<evidence type="ECO:0000259" key="6">
    <source>
        <dbReference type="Pfam" id="PF08124"/>
    </source>
</evidence>
<dbReference type="InterPro" id="IPR012970">
    <property type="entry name" value="Lyase_8_alpha_N"/>
</dbReference>
<dbReference type="Pfam" id="PF08124">
    <property type="entry name" value="Lyase_8_N"/>
    <property type="match status" value="1"/>
</dbReference>
<dbReference type="InterPro" id="IPR011071">
    <property type="entry name" value="Lyase_8-like_C"/>
</dbReference>
<proteinExistence type="inferred from homology"/>
<dbReference type="GO" id="GO:0005576">
    <property type="term" value="C:extracellular region"/>
    <property type="evidence" value="ECO:0007669"/>
    <property type="project" value="InterPro"/>
</dbReference>
<evidence type="ECO:0000313" key="8">
    <source>
        <dbReference type="Proteomes" id="UP000521943"/>
    </source>
</evidence>
<dbReference type="InterPro" id="IPR004103">
    <property type="entry name" value="Lyase_8_C"/>
</dbReference>
<comment type="similarity">
    <text evidence="1">Belongs to the polysaccharide lyase 8 family.</text>
</comment>
<keyword evidence="2" id="KW-0732">Signal</keyword>